<keyword evidence="3" id="KW-0732">Signal</keyword>
<keyword evidence="2" id="KW-0472">Membrane</keyword>
<reference evidence="4 5" key="1">
    <citation type="submission" date="2020-11" db="EMBL/GenBank/DDBJ databases">
        <authorList>
            <person name="Wallbank WR R."/>
            <person name="Pardo Diaz C."/>
            <person name="Kozak K."/>
            <person name="Martin S."/>
            <person name="Jiggins C."/>
            <person name="Moest M."/>
            <person name="Warren A I."/>
            <person name="Generalovic N T."/>
            <person name="Byers J.R.P. K."/>
            <person name="Montejo-Kovacevich G."/>
            <person name="Yen C E."/>
        </authorList>
    </citation>
    <scope>NUCLEOTIDE SEQUENCE [LARGE SCALE GENOMIC DNA]</scope>
</reference>
<feature type="region of interest" description="Disordered" evidence="1">
    <location>
        <begin position="142"/>
        <end position="317"/>
    </location>
</feature>
<evidence type="ECO:0000256" key="2">
    <source>
        <dbReference type="SAM" id="Phobius"/>
    </source>
</evidence>
<feature type="signal peptide" evidence="3">
    <location>
        <begin position="1"/>
        <end position="20"/>
    </location>
</feature>
<keyword evidence="5" id="KW-1185">Reference proteome</keyword>
<feature type="chain" id="PRO_5031040792" evidence="3">
    <location>
        <begin position="21"/>
        <end position="477"/>
    </location>
</feature>
<dbReference type="EMBL" id="LR899011">
    <property type="protein sequence ID" value="CAD7085442.1"/>
    <property type="molecule type" value="Genomic_DNA"/>
</dbReference>
<feature type="compositionally biased region" description="Basic and acidic residues" evidence="1">
    <location>
        <begin position="223"/>
        <end position="235"/>
    </location>
</feature>
<feature type="transmembrane region" description="Helical" evidence="2">
    <location>
        <begin position="397"/>
        <end position="417"/>
    </location>
</feature>
<sequence>MLQPVTVGIMLVICINFISADDASSSYAKVVTLGSNGDKESWQGDSGPKLFKALHTDLNIPVSTTKTIETTASGQDKDSSLGRAYTYINPYRIYPRRQYSVNKNRSPSVIYPRYGSSYKRIDQAMDRYTPGEAVATAQFKKNKDGYNYNPPKMKPTRPSAISYTPPKDLYAFPPNLDSNYLPPTQPPPSKPRKPITSYIPPPAGAPSGFVGPVNPEYLPPFMKESKSEDKGKPADSDTTEMPASNPSDDMLPPLTDSENPPSSETEMSAEKDMPPNESSDEMGKPDMEDDMLSHIESPDMPDMPVMDEKPSSMDDHPDSDFVPPGDHDHFHLHGGHSFYGSHGVDAFPEIIYDDHDHHHFHHDHPPPIVVTTTTAKPEPPPEPRVKKYSYFYLGRKLWYIPLYFTVWFSFYIFWLIVKSIARHKVNLPNHYTGRMMKRDLTEYFTHRETMENINDLTVRVIEYIEDFGKKYPNSATS</sequence>
<evidence type="ECO:0000313" key="5">
    <source>
        <dbReference type="Proteomes" id="UP000594454"/>
    </source>
</evidence>
<feature type="compositionally biased region" description="Basic and acidic residues" evidence="1">
    <location>
        <begin position="281"/>
        <end position="297"/>
    </location>
</feature>
<accession>A0A7R8YU50</accession>
<gene>
    <name evidence="4" type="ORF">HERILL_LOCUS8286</name>
</gene>
<organism evidence="4 5">
    <name type="scientific">Hermetia illucens</name>
    <name type="common">Black soldier fly</name>
    <dbReference type="NCBI Taxonomy" id="343691"/>
    <lineage>
        <taxon>Eukaryota</taxon>
        <taxon>Metazoa</taxon>
        <taxon>Ecdysozoa</taxon>
        <taxon>Arthropoda</taxon>
        <taxon>Hexapoda</taxon>
        <taxon>Insecta</taxon>
        <taxon>Pterygota</taxon>
        <taxon>Neoptera</taxon>
        <taxon>Endopterygota</taxon>
        <taxon>Diptera</taxon>
        <taxon>Brachycera</taxon>
        <taxon>Stratiomyomorpha</taxon>
        <taxon>Stratiomyidae</taxon>
        <taxon>Hermetiinae</taxon>
        <taxon>Hermetia</taxon>
    </lineage>
</organism>
<feature type="compositionally biased region" description="Basic and acidic residues" evidence="1">
    <location>
        <begin position="306"/>
        <end position="317"/>
    </location>
</feature>
<name>A0A7R8YU50_HERIL</name>
<dbReference type="AlphaFoldDB" id="A0A7R8YU50"/>
<keyword evidence="2" id="KW-0812">Transmembrane</keyword>
<proteinExistence type="predicted"/>
<keyword evidence="2" id="KW-1133">Transmembrane helix</keyword>
<dbReference type="OrthoDB" id="8194095at2759"/>
<evidence type="ECO:0000256" key="1">
    <source>
        <dbReference type="SAM" id="MobiDB-lite"/>
    </source>
</evidence>
<dbReference type="InParanoid" id="A0A7R8YU50"/>
<feature type="compositionally biased region" description="Polar residues" evidence="1">
    <location>
        <begin position="256"/>
        <end position="266"/>
    </location>
</feature>
<protein>
    <submittedName>
        <fullName evidence="4">Uncharacterized protein</fullName>
    </submittedName>
</protein>
<evidence type="ECO:0000256" key="3">
    <source>
        <dbReference type="SAM" id="SignalP"/>
    </source>
</evidence>
<dbReference type="Proteomes" id="UP000594454">
    <property type="component" value="Chromosome 3"/>
</dbReference>
<evidence type="ECO:0000313" key="4">
    <source>
        <dbReference type="EMBL" id="CAD7085442.1"/>
    </source>
</evidence>